<accession>A0AC61MSH5</accession>
<dbReference type="Proteomes" id="UP000595814">
    <property type="component" value="Chromosome"/>
</dbReference>
<evidence type="ECO:0000313" key="1">
    <source>
        <dbReference type="EMBL" id="QQK07560.1"/>
    </source>
</evidence>
<organism evidence="1 2">
    <name type="scientific">Miniphocaeibacter halophilus</name>
    <dbReference type="NCBI Taxonomy" id="2931922"/>
    <lineage>
        <taxon>Bacteria</taxon>
        <taxon>Bacillati</taxon>
        <taxon>Bacillota</taxon>
        <taxon>Tissierellia</taxon>
        <taxon>Tissierellales</taxon>
        <taxon>Peptoniphilaceae</taxon>
        <taxon>Miniphocaeibacter</taxon>
    </lineage>
</organism>
<dbReference type="EMBL" id="CP066744">
    <property type="protein sequence ID" value="QQK07560.1"/>
    <property type="molecule type" value="Genomic_DNA"/>
</dbReference>
<evidence type="ECO:0000313" key="2">
    <source>
        <dbReference type="Proteomes" id="UP000595814"/>
    </source>
</evidence>
<protein>
    <submittedName>
        <fullName evidence="1">Uncharacterized protein</fullName>
    </submittedName>
</protein>
<reference evidence="1 2" key="1">
    <citation type="journal article" date="2022" name="Int. J. Syst. Evol. Microbiol.">
        <title>Miniphocaeibacter halophilus sp. nov., an ammonium-tolerant acetate-producing bacterium isolated from a biogas system.</title>
        <authorList>
            <person name="Schnurer A."/>
            <person name="Singh A."/>
            <person name="Bi S."/>
            <person name="Qiao W."/>
            <person name="Westerholm M."/>
        </authorList>
    </citation>
    <scope>NUCLEOTIDE SEQUENCE [LARGE SCALE GENOMIC DNA]</scope>
    <source>
        <strain evidence="1 2">AMB_01</strain>
    </source>
</reference>
<keyword evidence="2" id="KW-1185">Reference proteome</keyword>
<gene>
    <name evidence="1" type="ORF">JFY71_09705</name>
</gene>
<name>A0AC61MSH5_9FIRM</name>
<proteinExistence type="predicted"/>
<sequence>MYIVKNPILEELYFIRDKFGIELNMDYKNPSLYYIFKEDNNIIGFSEIIIADNLPTLIKFYVGEDYKDEEKLFFLKGTGSKVKDMGFDYLKNKTNSLQFYKNNLEDINLDKLFLGTCND</sequence>